<dbReference type="InterPro" id="IPR020084">
    <property type="entry name" value="NUDIX_hydrolase_CS"/>
</dbReference>
<dbReference type="SUPFAM" id="SSF55811">
    <property type="entry name" value="Nudix"/>
    <property type="match status" value="1"/>
</dbReference>
<protein>
    <recommendedName>
        <fullName evidence="4">Nudix hydrolase domain-containing protein</fullName>
    </recommendedName>
</protein>
<dbReference type="RefSeq" id="WP_345451214.1">
    <property type="nucleotide sequence ID" value="NZ_BAABRV010000001.1"/>
</dbReference>
<reference evidence="5 6" key="1">
    <citation type="submission" date="2024-02" db="EMBL/GenBank/DDBJ databases">
        <title>Deinococcus aluminii NBRC 112889.</title>
        <authorList>
            <person name="Ichikawa N."/>
            <person name="Katano-Makiyama Y."/>
            <person name="Hidaka K."/>
        </authorList>
    </citation>
    <scope>NUCLEOTIDE SEQUENCE [LARGE SCALE GENOMIC DNA]</scope>
    <source>
        <strain evidence="5 6">NBRC 112889</strain>
    </source>
</reference>
<dbReference type="PROSITE" id="PS51462">
    <property type="entry name" value="NUDIX"/>
    <property type="match status" value="1"/>
</dbReference>
<feature type="domain" description="Nudix hydrolase" evidence="4">
    <location>
        <begin position="2"/>
        <end position="130"/>
    </location>
</feature>
<sequence>MTFHLIAWLILRDREGRVLLGRRAGVSYGAGLWGLPGGHVERGEGLAEAAARETWEEVGVRVNPADLRFLGVSRYDLGGVTGTDFLFATERWEGTPHSTPEVSEVAWFAPDALPGDCLPWLPGVLEAHLVQGACLSEQLDGLEGLRVFPKE</sequence>
<keyword evidence="6" id="KW-1185">Reference proteome</keyword>
<dbReference type="InterPro" id="IPR015797">
    <property type="entry name" value="NUDIX_hydrolase-like_dom_sf"/>
</dbReference>
<dbReference type="InterPro" id="IPR000086">
    <property type="entry name" value="NUDIX_hydrolase_dom"/>
</dbReference>
<proteinExistence type="inferred from homology"/>
<dbReference type="Proteomes" id="UP001404956">
    <property type="component" value="Unassembled WGS sequence"/>
</dbReference>
<evidence type="ECO:0000313" key="5">
    <source>
        <dbReference type="EMBL" id="GAA5532279.1"/>
    </source>
</evidence>
<dbReference type="PRINTS" id="PR00502">
    <property type="entry name" value="NUDIXFAMILY"/>
</dbReference>
<dbReference type="PANTHER" id="PTHR43046">
    <property type="entry name" value="GDP-MANNOSE MANNOSYL HYDROLASE"/>
    <property type="match status" value="1"/>
</dbReference>
<dbReference type="PANTHER" id="PTHR43046:SF16">
    <property type="entry name" value="ADP-RIBOSE PYROPHOSPHATASE YJHB-RELATED"/>
    <property type="match status" value="1"/>
</dbReference>
<dbReference type="PROSITE" id="PS00893">
    <property type="entry name" value="NUDIX_BOX"/>
    <property type="match status" value="1"/>
</dbReference>
<evidence type="ECO:0000259" key="4">
    <source>
        <dbReference type="PROSITE" id="PS51462"/>
    </source>
</evidence>
<comment type="similarity">
    <text evidence="3">Belongs to the Nudix hydrolase family.</text>
</comment>
<dbReference type="EMBL" id="BAABRV010000001">
    <property type="protein sequence ID" value="GAA5532279.1"/>
    <property type="molecule type" value="Genomic_DNA"/>
</dbReference>
<keyword evidence="2 3" id="KW-0378">Hydrolase</keyword>
<evidence type="ECO:0000256" key="1">
    <source>
        <dbReference type="ARBA" id="ARBA00001946"/>
    </source>
</evidence>
<comment type="caution">
    <text evidence="5">The sequence shown here is derived from an EMBL/GenBank/DDBJ whole genome shotgun (WGS) entry which is preliminary data.</text>
</comment>
<dbReference type="InterPro" id="IPR020476">
    <property type="entry name" value="Nudix_hydrolase"/>
</dbReference>
<organism evidence="5 6">
    <name type="scientific">Deinococcus aluminii</name>
    <dbReference type="NCBI Taxonomy" id="1656885"/>
    <lineage>
        <taxon>Bacteria</taxon>
        <taxon>Thermotogati</taxon>
        <taxon>Deinococcota</taxon>
        <taxon>Deinococci</taxon>
        <taxon>Deinococcales</taxon>
        <taxon>Deinococcaceae</taxon>
        <taxon>Deinococcus</taxon>
    </lineage>
</organism>
<accession>A0ABP9XA99</accession>
<gene>
    <name evidence="5" type="ORF">Dalu01_00667</name>
</gene>
<evidence type="ECO:0000313" key="6">
    <source>
        <dbReference type="Proteomes" id="UP001404956"/>
    </source>
</evidence>
<dbReference type="Pfam" id="PF00293">
    <property type="entry name" value="NUDIX"/>
    <property type="match status" value="1"/>
</dbReference>
<comment type="cofactor">
    <cofactor evidence="1">
        <name>Mg(2+)</name>
        <dbReference type="ChEBI" id="CHEBI:18420"/>
    </cofactor>
</comment>
<evidence type="ECO:0000256" key="3">
    <source>
        <dbReference type="RuleBase" id="RU003476"/>
    </source>
</evidence>
<evidence type="ECO:0000256" key="2">
    <source>
        <dbReference type="ARBA" id="ARBA00022801"/>
    </source>
</evidence>
<dbReference type="Gene3D" id="3.90.79.10">
    <property type="entry name" value="Nucleoside Triphosphate Pyrophosphohydrolase"/>
    <property type="match status" value="1"/>
</dbReference>
<name>A0ABP9XA99_9DEIO</name>